<dbReference type="AlphaFoldDB" id="A0A449B5D6"/>
<reference evidence="1 2" key="1">
    <citation type="submission" date="2019-01" db="EMBL/GenBank/DDBJ databases">
        <authorList>
            <consortium name="Pathogen Informatics"/>
        </authorList>
    </citation>
    <scope>NUCLEOTIDE SEQUENCE [LARGE SCALE GENOMIC DNA]</scope>
    <source>
        <strain evidence="1 2">NCTC10168</strain>
    </source>
</reference>
<keyword evidence="2" id="KW-1185">Reference proteome</keyword>
<dbReference type="KEGG" id="mmau:NCTC10168_00725"/>
<dbReference type="EMBL" id="LR215037">
    <property type="protein sequence ID" value="VEU75786.1"/>
    <property type="molecule type" value="Genomic_DNA"/>
</dbReference>
<proteinExistence type="predicted"/>
<dbReference type="Proteomes" id="UP000290243">
    <property type="component" value="Chromosome"/>
</dbReference>
<gene>
    <name evidence="1" type="ORF">NCTC10168_00725</name>
</gene>
<protein>
    <submittedName>
        <fullName evidence="1">Uncharacterized protein</fullName>
    </submittedName>
</protein>
<sequence length="79" mass="9626">MSMNENFNIDVICNELYKYNYKIDSIDFFNNKLFLNVSDFKENQVCQFLIEGKNKIIKNKEYKLKKDFLNKMKEILKIE</sequence>
<accession>A0A449B5D6</accession>
<evidence type="ECO:0000313" key="2">
    <source>
        <dbReference type="Proteomes" id="UP000290243"/>
    </source>
</evidence>
<organism evidence="1 2">
    <name type="scientific">Mycoplasmopsis maculosa</name>
    <dbReference type="NCBI Taxonomy" id="114885"/>
    <lineage>
        <taxon>Bacteria</taxon>
        <taxon>Bacillati</taxon>
        <taxon>Mycoplasmatota</taxon>
        <taxon>Mycoplasmoidales</taxon>
        <taxon>Metamycoplasmataceae</taxon>
        <taxon>Mycoplasmopsis</taxon>
    </lineage>
</organism>
<evidence type="ECO:0000313" key="1">
    <source>
        <dbReference type="EMBL" id="VEU75786.1"/>
    </source>
</evidence>
<name>A0A449B5D6_9BACT</name>